<gene>
    <name evidence="3" type="ORF">H9867_00735</name>
</gene>
<feature type="region of interest" description="Disordered" evidence="1">
    <location>
        <begin position="1"/>
        <end position="23"/>
    </location>
</feature>
<evidence type="ECO:0000256" key="1">
    <source>
        <dbReference type="SAM" id="MobiDB-lite"/>
    </source>
</evidence>
<dbReference type="GO" id="GO:0003676">
    <property type="term" value="F:nucleic acid binding"/>
    <property type="evidence" value="ECO:0007669"/>
    <property type="project" value="InterPro"/>
</dbReference>
<evidence type="ECO:0000313" key="3">
    <source>
        <dbReference type="EMBL" id="HIW95005.1"/>
    </source>
</evidence>
<proteinExistence type="predicted"/>
<dbReference type="InterPro" id="IPR002711">
    <property type="entry name" value="HNH"/>
</dbReference>
<name>A0A9D1RWN4_9CORY</name>
<dbReference type="AlphaFoldDB" id="A0A9D1RWN4"/>
<evidence type="ECO:0000259" key="2">
    <source>
        <dbReference type="Pfam" id="PF01844"/>
    </source>
</evidence>
<keyword evidence="3" id="KW-0378">Hydrolase</keyword>
<dbReference type="Gene3D" id="1.10.30.50">
    <property type="match status" value="1"/>
</dbReference>
<dbReference type="EMBL" id="DXFZ01000009">
    <property type="protein sequence ID" value="HIW95005.1"/>
    <property type="molecule type" value="Genomic_DNA"/>
</dbReference>
<protein>
    <submittedName>
        <fullName evidence="3">HNH endonuclease</fullName>
    </submittedName>
</protein>
<dbReference type="GO" id="GO:0008270">
    <property type="term" value="F:zinc ion binding"/>
    <property type="evidence" value="ECO:0007669"/>
    <property type="project" value="InterPro"/>
</dbReference>
<dbReference type="InterPro" id="IPR003615">
    <property type="entry name" value="HNH_nuc"/>
</dbReference>
<evidence type="ECO:0000313" key="4">
    <source>
        <dbReference type="Proteomes" id="UP000824189"/>
    </source>
</evidence>
<dbReference type="Pfam" id="PF01844">
    <property type="entry name" value="HNH"/>
    <property type="match status" value="1"/>
</dbReference>
<sequence>MRGKDHIVPYSHKVPTRGGPTDVSNLQSLCRTHHNLETNGTWHASTDEGSCTIYWVDRHGDGSTITLHASDQQKNLKIR</sequence>
<accession>A0A9D1RWN4</accession>
<keyword evidence="3" id="KW-0255">Endonuclease</keyword>
<organism evidence="3 4">
    <name type="scientific">Candidatus Corynebacterium gallistercoris</name>
    <dbReference type="NCBI Taxonomy" id="2838530"/>
    <lineage>
        <taxon>Bacteria</taxon>
        <taxon>Bacillati</taxon>
        <taxon>Actinomycetota</taxon>
        <taxon>Actinomycetes</taxon>
        <taxon>Mycobacteriales</taxon>
        <taxon>Corynebacteriaceae</taxon>
        <taxon>Corynebacterium</taxon>
    </lineage>
</organism>
<reference evidence="3" key="1">
    <citation type="journal article" date="2021" name="PeerJ">
        <title>Extensive microbial diversity within the chicken gut microbiome revealed by metagenomics and culture.</title>
        <authorList>
            <person name="Gilroy R."/>
            <person name="Ravi A."/>
            <person name="Getino M."/>
            <person name="Pursley I."/>
            <person name="Horton D.L."/>
            <person name="Alikhan N.F."/>
            <person name="Baker D."/>
            <person name="Gharbi K."/>
            <person name="Hall N."/>
            <person name="Watson M."/>
            <person name="Adriaenssens E.M."/>
            <person name="Foster-Nyarko E."/>
            <person name="Jarju S."/>
            <person name="Secka A."/>
            <person name="Antonio M."/>
            <person name="Oren A."/>
            <person name="Chaudhuri R.R."/>
            <person name="La Ragione R."/>
            <person name="Hildebrand F."/>
            <person name="Pallen M.J."/>
        </authorList>
    </citation>
    <scope>NUCLEOTIDE SEQUENCE</scope>
    <source>
        <strain evidence="3">4376</strain>
    </source>
</reference>
<reference evidence="3" key="2">
    <citation type="submission" date="2021-04" db="EMBL/GenBank/DDBJ databases">
        <authorList>
            <person name="Gilroy R."/>
        </authorList>
    </citation>
    <scope>NUCLEOTIDE SEQUENCE</scope>
    <source>
        <strain evidence="3">4376</strain>
    </source>
</reference>
<comment type="caution">
    <text evidence="3">The sequence shown here is derived from an EMBL/GenBank/DDBJ whole genome shotgun (WGS) entry which is preliminary data.</text>
</comment>
<keyword evidence="3" id="KW-0540">Nuclease</keyword>
<feature type="domain" description="HNH" evidence="2">
    <location>
        <begin position="5"/>
        <end position="39"/>
    </location>
</feature>
<dbReference type="Proteomes" id="UP000824189">
    <property type="component" value="Unassembled WGS sequence"/>
</dbReference>
<dbReference type="GO" id="GO:0004519">
    <property type="term" value="F:endonuclease activity"/>
    <property type="evidence" value="ECO:0007669"/>
    <property type="project" value="UniProtKB-KW"/>
</dbReference>
<dbReference type="CDD" id="cd00085">
    <property type="entry name" value="HNHc"/>
    <property type="match status" value="1"/>
</dbReference>